<comment type="cofactor">
    <cofactor evidence="1 6">
        <name>Zn(2+)</name>
        <dbReference type="ChEBI" id="CHEBI:29105"/>
    </cofactor>
</comment>
<keyword evidence="5" id="KW-0560">Oxidoreductase</keyword>
<evidence type="ECO:0000313" key="9">
    <source>
        <dbReference type="Proteomes" id="UP001218362"/>
    </source>
</evidence>
<accession>A0AAJ6BP44</accession>
<dbReference type="PROSITE" id="PS00059">
    <property type="entry name" value="ADH_ZINC"/>
    <property type="match status" value="1"/>
</dbReference>
<feature type="domain" description="Enoyl reductase (ER)" evidence="7">
    <location>
        <begin position="11"/>
        <end position="362"/>
    </location>
</feature>
<dbReference type="SMART" id="SM00829">
    <property type="entry name" value="PKS_ER"/>
    <property type="match status" value="1"/>
</dbReference>
<sequence>MRITAAVSRAGAPVPVLEELELSDSRDDEILVRVVAAGICHTDLNSHVGLGMPVPKPAVLGHEGAGVVEKIGSAVSHLKIGDRVVISGGSCGNCPSCLSAMPSYCREAMPRSFGGRRSDGSTSLANGDEQVASHFFAQSSFATHCVANARGAVPIPEGVPLDVVAPMGCGVITGAGAVIEELRVRPGQSIVVFGVGGVGLSAVMAARVAGAATIVAVDMVPGRNELALELGATHAIDAGAGDFIERFRAILPHGADYSFNTTTAASAFDAAVQVLAMQGVAGFVTRPREPWTPDMMALLAHGRSVKGILGGSASPRLFIPKLVELWRQGRFPVEKMIARYDFADFGQAWHDCETAAVIKPVLMVGEE</sequence>
<dbReference type="Proteomes" id="UP001218362">
    <property type="component" value="Chromosome"/>
</dbReference>
<keyword evidence="3 6" id="KW-0479">Metal-binding</keyword>
<dbReference type="InterPro" id="IPR011032">
    <property type="entry name" value="GroES-like_sf"/>
</dbReference>
<dbReference type="SUPFAM" id="SSF51735">
    <property type="entry name" value="NAD(P)-binding Rossmann-fold domains"/>
    <property type="match status" value="1"/>
</dbReference>
<evidence type="ECO:0000259" key="7">
    <source>
        <dbReference type="SMART" id="SM00829"/>
    </source>
</evidence>
<dbReference type="KEGG" id="acob:P0Y56_13500"/>
<dbReference type="GO" id="GO:0016616">
    <property type="term" value="F:oxidoreductase activity, acting on the CH-OH group of donors, NAD or NADP as acceptor"/>
    <property type="evidence" value="ECO:0007669"/>
    <property type="project" value="UniProtKB-ARBA"/>
</dbReference>
<proteinExistence type="inferred from homology"/>
<dbReference type="Pfam" id="PF08240">
    <property type="entry name" value="ADH_N"/>
    <property type="match status" value="1"/>
</dbReference>
<name>A0AAJ6BP44_9SPHN</name>
<evidence type="ECO:0000256" key="5">
    <source>
        <dbReference type="ARBA" id="ARBA00023002"/>
    </source>
</evidence>
<evidence type="ECO:0000256" key="6">
    <source>
        <dbReference type="RuleBase" id="RU361277"/>
    </source>
</evidence>
<dbReference type="Gene3D" id="3.90.180.10">
    <property type="entry name" value="Medium-chain alcohol dehydrogenases, catalytic domain"/>
    <property type="match status" value="1"/>
</dbReference>
<evidence type="ECO:0000256" key="2">
    <source>
        <dbReference type="ARBA" id="ARBA00008072"/>
    </source>
</evidence>
<dbReference type="GO" id="GO:0008270">
    <property type="term" value="F:zinc ion binding"/>
    <property type="evidence" value="ECO:0007669"/>
    <property type="project" value="InterPro"/>
</dbReference>
<dbReference type="SUPFAM" id="SSF50129">
    <property type="entry name" value="GroES-like"/>
    <property type="match status" value="1"/>
</dbReference>
<dbReference type="PANTHER" id="PTHR43350">
    <property type="entry name" value="NAD-DEPENDENT ALCOHOL DEHYDROGENASE"/>
    <property type="match status" value="1"/>
</dbReference>
<evidence type="ECO:0000256" key="1">
    <source>
        <dbReference type="ARBA" id="ARBA00001947"/>
    </source>
</evidence>
<reference evidence="8" key="1">
    <citation type="submission" date="2023-03" db="EMBL/GenBank/DDBJ databases">
        <title>Andean soil-derived lignocellulolytic bacterial consortium as a source of novel taxa and putative plastic-active enzymes.</title>
        <authorList>
            <person name="Diaz-Garcia L."/>
            <person name="Chuvochina M."/>
            <person name="Feuerriegel G."/>
            <person name="Bunk B."/>
            <person name="Sproer C."/>
            <person name="Streit W.R."/>
            <person name="Rodriguez L.M."/>
            <person name="Overmann J."/>
            <person name="Jimenez D.J."/>
        </authorList>
    </citation>
    <scope>NUCLEOTIDE SEQUENCE</scope>
    <source>
        <strain evidence="8">MAG 26</strain>
    </source>
</reference>
<organism evidence="8 9">
    <name type="scientific">Candidatus Andeanibacterium colombiense</name>
    <dbReference type="NCBI Taxonomy" id="3121345"/>
    <lineage>
        <taxon>Bacteria</taxon>
        <taxon>Pseudomonadati</taxon>
        <taxon>Pseudomonadota</taxon>
        <taxon>Alphaproteobacteria</taxon>
        <taxon>Sphingomonadales</taxon>
        <taxon>Sphingomonadaceae</taxon>
        <taxon>Candidatus Andeanibacterium</taxon>
    </lineage>
</organism>
<dbReference type="EMBL" id="CP119316">
    <property type="protein sequence ID" value="WEK46030.1"/>
    <property type="molecule type" value="Genomic_DNA"/>
</dbReference>
<dbReference type="AlphaFoldDB" id="A0AAJ6BP44"/>
<dbReference type="Pfam" id="PF00107">
    <property type="entry name" value="ADH_zinc_N"/>
    <property type="match status" value="1"/>
</dbReference>
<evidence type="ECO:0000256" key="3">
    <source>
        <dbReference type="ARBA" id="ARBA00022723"/>
    </source>
</evidence>
<evidence type="ECO:0000313" key="8">
    <source>
        <dbReference type="EMBL" id="WEK46030.1"/>
    </source>
</evidence>
<comment type="similarity">
    <text evidence="2 6">Belongs to the zinc-containing alcohol dehydrogenase family.</text>
</comment>
<dbReference type="InterPro" id="IPR013154">
    <property type="entry name" value="ADH-like_N"/>
</dbReference>
<dbReference type="InterPro" id="IPR013149">
    <property type="entry name" value="ADH-like_C"/>
</dbReference>
<evidence type="ECO:0000256" key="4">
    <source>
        <dbReference type="ARBA" id="ARBA00022833"/>
    </source>
</evidence>
<protein>
    <submittedName>
        <fullName evidence="8">NAD(P)-dependent alcohol dehydrogenase</fullName>
    </submittedName>
</protein>
<dbReference type="Gene3D" id="3.40.50.720">
    <property type="entry name" value="NAD(P)-binding Rossmann-like Domain"/>
    <property type="match status" value="1"/>
</dbReference>
<dbReference type="InterPro" id="IPR036291">
    <property type="entry name" value="NAD(P)-bd_dom_sf"/>
</dbReference>
<dbReference type="InterPro" id="IPR002328">
    <property type="entry name" value="ADH_Zn_CS"/>
</dbReference>
<dbReference type="InterPro" id="IPR020843">
    <property type="entry name" value="ER"/>
</dbReference>
<dbReference type="CDD" id="cd08278">
    <property type="entry name" value="benzyl_alcohol_DH"/>
    <property type="match status" value="1"/>
</dbReference>
<keyword evidence="4 6" id="KW-0862">Zinc</keyword>
<gene>
    <name evidence="8" type="ORF">P0Y56_13500</name>
</gene>
<dbReference type="PANTHER" id="PTHR43350:SF17">
    <property type="entry name" value="NAD-DEPENDENT ALCOHOL DEHYDROGENASE"/>
    <property type="match status" value="1"/>
</dbReference>